<dbReference type="EMBL" id="CM037029">
    <property type="protein sequence ID" value="KAH7654405.1"/>
    <property type="molecule type" value="Genomic_DNA"/>
</dbReference>
<comment type="caution">
    <text evidence="1">The sequence shown here is derived from an EMBL/GenBank/DDBJ whole genome shotgun (WGS) entry which is preliminary data.</text>
</comment>
<accession>A0ACB7U2B3</accession>
<evidence type="ECO:0000313" key="1">
    <source>
        <dbReference type="EMBL" id="KAH7654405.1"/>
    </source>
</evidence>
<proteinExistence type="predicted"/>
<sequence>MMWSDKMEKAHVTNHLEHPSEETTTPQMPLDFRKDPETTTNSGHSIEATPTPPIQMNDDSADCEEVKIKRSRKRRNGIHYGVLDLSSDEELDCEKPVKECSPKHGKRNGGSSKCSGSKFEKISARWCLEEGCRPDIDEAPAFYPTEEEFKDTLGYIASIRQKAEKYGICRIIPPPSWKPPCPLRVKSTWEHAKFTTRVQQVDKLQNREPMRKRSRNRCQRKRKRRKRLRFGMTRRRNISTSSENNDCAASDTDEKFGFQSGSDFTLKTFQEYADDFKEQYFGMKDICENFVDGEKDAMKGWRPSVEEIEGEYWRMVEKATDEVEVHYGADLETGVFGSGFPKASSSTDQNSDPYLLSGWNLNNFPRLPGSVLAFERGDISGVLVPWLYIGMCFSSFCWHVEDHHLYSLNYMHFGEAKVWYGVPGSDALKLEDAMRKNLPELFEEQPGLLHELVTQLSPSVLKSEGVPVYRVIQKSGEFVLTFPRAYHSGFNCGFNCAEAVNVAPMDWLPHGQCAVELYSEQARKTSLSHDKLLLGAAREAIKALWDVLVLGKQDSEKFRWQSVCQQDGVLTKAIKARVQMENKRRESIGSQLQVRRMDKDFDLSNERECFSCFYDLHLSAVCCECSPNRFACLSHANFLCSCEPARRFFLFRYHIDELNVLVEALEGNLNAVRQWAEGDLGLALPSGSSLREISENAKPEYASGPTDSLEKTISKLPKPIIDLNRPDMDDDSQARKVDHHEKRKSHRVQSPAALMETMMNDGNEPSEVDHVKTSEDVKAKRPLKDEIEFLDLGRSPVASTSASSKEGQYSSFFNLYTDKIPTGNRDRWLATNGNAVLMAPDVKEEPGCSSQSAVLGCNGVGIDKLNLENEPLMPTGRPWRSNSENRFSVPPNCSKEWAPAFLTSSCSSGTKYPKRSGAKLFGQDLHHLPHLPKALGSHHNQSSLDAGNGVPVEVSGTSHCLVELINFGTIIPGRKWCSKQAIVPKGFVSRVRFFNVLDPTKTCYYISEVVDSGILGPLFKVTMEEEPSVSFMHTCPTQCWKLVCEKLNKKISQEPSMVPSVKFPNSIDGYEMFGFLTPSIVKVIESLDPLHMCSEYWAAKSCSQLEREKTPEAGVILCVGIEAKEQHSRMNSSPANKKMLFGVNLASQENNKPKINSKSSAEEVQTVLGRLFKKANHEELKMMHQILNSGSGSDAWNAALYALTHEIQKNVHTQ</sequence>
<reference evidence="2" key="1">
    <citation type="journal article" date="2022" name="Nat. Commun.">
        <title>Chromosome evolution and the genetic basis of agronomically important traits in greater yam.</title>
        <authorList>
            <person name="Bredeson J.V."/>
            <person name="Lyons J.B."/>
            <person name="Oniyinde I.O."/>
            <person name="Okereke N.R."/>
            <person name="Kolade O."/>
            <person name="Nnabue I."/>
            <person name="Nwadili C.O."/>
            <person name="Hribova E."/>
            <person name="Parker M."/>
            <person name="Nwogha J."/>
            <person name="Shu S."/>
            <person name="Carlson J."/>
            <person name="Kariba R."/>
            <person name="Muthemba S."/>
            <person name="Knop K."/>
            <person name="Barton G.J."/>
            <person name="Sherwood A.V."/>
            <person name="Lopez-Montes A."/>
            <person name="Asiedu R."/>
            <person name="Jamnadass R."/>
            <person name="Muchugi A."/>
            <person name="Goodstein D."/>
            <person name="Egesi C.N."/>
            <person name="Featherston J."/>
            <person name="Asfaw A."/>
            <person name="Simpson G.G."/>
            <person name="Dolezel J."/>
            <person name="Hendre P.S."/>
            <person name="Van Deynze A."/>
            <person name="Kumar P.L."/>
            <person name="Obidiegwu J.E."/>
            <person name="Bhattacharjee R."/>
            <person name="Rokhsar D.S."/>
        </authorList>
    </citation>
    <scope>NUCLEOTIDE SEQUENCE [LARGE SCALE GENOMIC DNA]</scope>
    <source>
        <strain evidence="2">cv. TDa95/00328</strain>
    </source>
</reference>
<keyword evidence="2" id="KW-1185">Reference proteome</keyword>
<dbReference type="Proteomes" id="UP000827976">
    <property type="component" value="Chromosome 19"/>
</dbReference>
<evidence type="ECO:0000313" key="2">
    <source>
        <dbReference type="Proteomes" id="UP000827976"/>
    </source>
</evidence>
<protein>
    <submittedName>
        <fullName evidence="1">Histone demethylase JARID1 protein</fullName>
    </submittedName>
</protein>
<name>A0ACB7U2B3_DIOAL</name>
<gene>
    <name evidence="1" type="ORF">IHE45_19G141400</name>
</gene>
<organism evidence="1 2">
    <name type="scientific">Dioscorea alata</name>
    <name type="common">Purple yam</name>
    <dbReference type="NCBI Taxonomy" id="55571"/>
    <lineage>
        <taxon>Eukaryota</taxon>
        <taxon>Viridiplantae</taxon>
        <taxon>Streptophyta</taxon>
        <taxon>Embryophyta</taxon>
        <taxon>Tracheophyta</taxon>
        <taxon>Spermatophyta</taxon>
        <taxon>Magnoliopsida</taxon>
        <taxon>Liliopsida</taxon>
        <taxon>Dioscoreales</taxon>
        <taxon>Dioscoreaceae</taxon>
        <taxon>Dioscorea</taxon>
    </lineage>
</organism>